<reference evidence="7 8" key="1">
    <citation type="journal article" date="2017" name="Nat. Microbiol.">
        <title>Natural product diversity associated with the nematode symbionts Photorhabdus and Xenorhabdus.</title>
        <authorList>
            <person name="Tobias N.J."/>
            <person name="Wolff H."/>
            <person name="Djahanschiri B."/>
            <person name="Grundmann F."/>
            <person name="Kronenwerth M."/>
            <person name="Shi Y.M."/>
            <person name="Simonyi S."/>
            <person name="Grun P."/>
            <person name="Shapiro-Ilan D."/>
            <person name="Pidot S.J."/>
            <person name="Stinear T.P."/>
            <person name="Ebersberger I."/>
            <person name="Bode H.B."/>
        </authorList>
    </citation>
    <scope>NUCLEOTIDE SEQUENCE [LARGE SCALE GENOMIC DNA]</scope>
    <source>
        <strain evidence="7 8">DSM 16342</strain>
    </source>
</reference>
<evidence type="ECO:0000256" key="1">
    <source>
        <dbReference type="ARBA" id="ARBA00001526"/>
    </source>
</evidence>
<sequence>MKLLTLKFTRICATILPLFGVLMTSPSQASITQANTDQQEQIINQFIALEKSANGHLGVFLINTADNLTIGYRANERFPLCSTSKFMVASALLKKSEKDENLLNQRINYKQSDIVEYSPITEKHIASGMTLAELSAATLQYSDNTAMNLLLDQLDGPRGLTKFARTIGDNKFRLDRKEPELNLVKPGDERDTSTPQAMAESLYKLTLGNVLATNQRVQLAEWLKGNTTGDASIRAGVPKDWVVGDKTGLCDYGSTNDIAVIWPTENKAPLVLVTYFTQPDDKNAKARRDVLAEATRILIQTK</sequence>
<dbReference type="InterPro" id="IPR012338">
    <property type="entry name" value="Beta-lactam/transpept-like"/>
</dbReference>
<dbReference type="GO" id="GO:0030655">
    <property type="term" value="P:beta-lactam antibiotic catabolic process"/>
    <property type="evidence" value="ECO:0007669"/>
    <property type="project" value="InterPro"/>
</dbReference>
<accession>A0A2D0J2X9</accession>
<dbReference type="NCBIfam" id="NF033103">
    <property type="entry name" value="bla_class_A"/>
    <property type="match status" value="1"/>
</dbReference>
<dbReference type="GO" id="GO:0046677">
    <property type="term" value="P:response to antibiotic"/>
    <property type="evidence" value="ECO:0007669"/>
    <property type="project" value="UniProtKB-KW"/>
</dbReference>
<dbReference type="AlphaFoldDB" id="A0A2D0J2X9"/>
<dbReference type="InterPro" id="IPR000871">
    <property type="entry name" value="Beta-lactam_class-A"/>
</dbReference>
<keyword evidence="4" id="KW-0046">Antibiotic resistance</keyword>
<evidence type="ECO:0000256" key="3">
    <source>
        <dbReference type="ARBA" id="ARBA00012865"/>
    </source>
</evidence>
<gene>
    <name evidence="7" type="ORF">Xbud_01287</name>
</gene>
<evidence type="ECO:0000259" key="6">
    <source>
        <dbReference type="Pfam" id="PF13354"/>
    </source>
</evidence>
<evidence type="ECO:0000256" key="5">
    <source>
        <dbReference type="SAM" id="SignalP"/>
    </source>
</evidence>
<dbReference type="InterPro" id="IPR045155">
    <property type="entry name" value="Beta-lactam_cat"/>
</dbReference>
<dbReference type="GO" id="GO:0008800">
    <property type="term" value="F:beta-lactamase activity"/>
    <property type="evidence" value="ECO:0007669"/>
    <property type="project" value="UniProtKB-EC"/>
</dbReference>
<dbReference type="SUPFAM" id="SSF56601">
    <property type="entry name" value="beta-lactamase/transpeptidase-like"/>
    <property type="match status" value="1"/>
</dbReference>
<evidence type="ECO:0000313" key="7">
    <source>
        <dbReference type="EMBL" id="PHM28690.1"/>
    </source>
</evidence>
<comment type="similarity">
    <text evidence="2">Belongs to the class-A beta-lactamase family.</text>
</comment>
<dbReference type="OrthoDB" id="9784149at2"/>
<dbReference type="PANTHER" id="PTHR35333">
    <property type="entry name" value="BETA-LACTAMASE"/>
    <property type="match status" value="1"/>
</dbReference>
<evidence type="ECO:0000256" key="4">
    <source>
        <dbReference type="ARBA" id="ARBA00023251"/>
    </source>
</evidence>
<dbReference type="PANTHER" id="PTHR35333:SF3">
    <property type="entry name" value="BETA-LACTAMASE-TYPE TRANSPEPTIDASE FOLD CONTAINING PROTEIN"/>
    <property type="match status" value="1"/>
</dbReference>
<comment type="caution">
    <text evidence="7">The sequence shown here is derived from an EMBL/GenBank/DDBJ whole genome shotgun (WGS) entry which is preliminary data.</text>
</comment>
<name>A0A2D0J2X9_XENBU</name>
<dbReference type="EMBL" id="NIBS01000004">
    <property type="protein sequence ID" value="PHM28690.1"/>
    <property type="molecule type" value="Genomic_DNA"/>
</dbReference>
<feature type="chain" id="PRO_5013333841" description="beta-lactamase" evidence="5">
    <location>
        <begin position="30"/>
        <end position="302"/>
    </location>
</feature>
<dbReference type="Pfam" id="PF13354">
    <property type="entry name" value="Beta-lactamase2"/>
    <property type="match status" value="1"/>
</dbReference>
<dbReference type="PRINTS" id="PR00118">
    <property type="entry name" value="BLACTAMASEA"/>
</dbReference>
<evidence type="ECO:0000313" key="8">
    <source>
        <dbReference type="Proteomes" id="UP000225833"/>
    </source>
</evidence>
<evidence type="ECO:0000256" key="2">
    <source>
        <dbReference type="ARBA" id="ARBA00009009"/>
    </source>
</evidence>
<dbReference type="EC" id="3.5.2.6" evidence="3"/>
<feature type="domain" description="Beta-lactamase class A catalytic" evidence="6">
    <location>
        <begin position="59"/>
        <end position="274"/>
    </location>
</feature>
<keyword evidence="5" id="KW-0732">Signal</keyword>
<dbReference type="Proteomes" id="UP000225833">
    <property type="component" value="Unassembled WGS sequence"/>
</dbReference>
<comment type="catalytic activity">
    <reaction evidence="1">
        <text>a beta-lactam + H2O = a substituted beta-amino acid</text>
        <dbReference type="Rhea" id="RHEA:20401"/>
        <dbReference type="ChEBI" id="CHEBI:15377"/>
        <dbReference type="ChEBI" id="CHEBI:35627"/>
        <dbReference type="ChEBI" id="CHEBI:140347"/>
        <dbReference type="EC" id="3.5.2.6"/>
    </reaction>
</comment>
<protein>
    <recommendedName>
        <fullName evidence="3">beta-lactamase</fullName>
        <ecNumber evidence="3">3.5.2.6</ecNumber>
    </recommendedName>
</protein>
<organism evidence="7 8">
    <name type="scientific">Xenorhabdus budapestensis</name>
    <dbReference type="NCBI Taxonomy" id="290110"/>
    <lineage>
        <taxon>Bacteria</taxon>
        <taxon>Pseudomonadati</taxon>
        <taxon>Pseudomonadota</taxon>
        <taxon>Gammaproteobacteria</taxon>
        <taxon>Enterobacterales</taxon>
        <taxon>Morganellaceae</taxon>
        <taxon>Xenorhabdus</taxon>
    </lineage>
</organism>
<feature type="signal peptide" evidence="5">
    <location>
        <begin position="1"/>
        <end position="29"/>
    </location>
</feature>
<dbReference type="Gene3D" id="3.40.710.10">
    <property type="entry name" value="DD-peptidase/beta-lactamase superfamily"/>
    <property type="match status" value="1"/>
</dbReference>
<proteinExistence type="inferred from homology"/>